<reference evidence="2" key="1">
    <citation type="submission" date="2021-02" db="EMBL/GenBank/DDBJ databases">
        <title>First Annotated Genome of the Yellow-green Alga Tribonema minus.</title>
        <authorList>
            <person name="Mahan K.M."/>
        </authorList>
    </citation>
    <scope>NUCLEOTIDE SEQUENCE</scope>
    <source>
        <strain evidence="2">UTEX B ZZ1240</strain>
    </source>
</reference>
<dbReference type="EMBL" id="JAFCMP010000179">
    <property type="protein sequence ID" value="KAG5183934.1"/>
    <property type="molecule type" value="Genomic_DNA"/>
</dbReference>
<organism evidence="2 3">
    <name type="scientific">Tribonema minus</name>
    <dbReference type="NCBI Taxonomy" id="303371"/>
    <lineage>
        <taxon>Eukaryota</taxon>
        <taxon>Sar</taxon>
        <taxon>Stramenopiles</taxon>
        <taxon>Ochrophyta</taxon>
        <taxon>PX clade</taxon>
        <taxon>Xanthophyceae</taxon>
        <taxon>Tribonematales</taxon>
        <taxon>Tribonemataceae</taxon>
        <taxon>Tribonema</taxon>
    </lineage>
</organism>
<feature type="region of interest" description="Disordered" evidence="1">
    <location>
        <begin position="429"/>
        <end position="499"/>
    </location>
</feature>
<evidence type="ECO:0000256" key="1">
    <source>
        <dbReference type="SAM" id="MobiDB-lite"/>
    </source>
</evidence>
<evidence type="ECO:0000313" key="2">
    <source>
        <dbReference type="EMBL" id="KAG5183934.1"/>
    </source>
</evidence>
<accession>A0A835Z640</accession>
<feature type="region of interest" description="Disordered" evidence="1">
    <location>
        <begin position="166"/>
        <end position="193"/>
    </location>
</feature>
<keyword evidence="3" id="KW-1185">Reference proteome</keyword>
<feature type="region of interest" description="Disordered" evidence="1">
    <location>
        <begin position="1284"/>
        <end position="1312"/>
    </location>
</feature>
<comment type="caution">
    <text evidence="2">The sequence shown here is derived from an EMBL/GenBank/DDBJ whole genome shotgun (WGS) entry which is preliminary data.</text>
</comment>
<dbReference type="Proteomes" id="UP000664859">
    <property type="component" value="Unassembled WGS sequence"/>
</dbReference>
<feature type="compositionally biased region" description="Acidic residues" evidence="1">
    <location>
        <begin position="440"/>
        <end position="493"/>
    </location>
</feature>
<feature type="compositionally biased region" description="Low complexity" evidence="1">
    <location>
        <begin position="1172"/>
        <end position="1216"/>
    </location>
</feature>
<name>A0A835Z640_9STRA</name>
<protein>
    <submittedName>
        <fullName evidence="2">Uncharacterized protein</fullName>
    </submittedName>
</protein>
<proteinExistence type="predicted"/>
<sequence length="1312" mass="142031">MLSDIVGKNLAARASKHLYGRAKTHFSTLVPNCSPENVEIGMKEEARIKALAVPSRPVGETFDFEESTIESEVSWVRTTKFSSKLILTNVVDPASGKNKALYCTPRPMPSSQQEIIFNYTRWADITSYGLVPGKTVLNDGGVLVDTNGQHFVVRYGDGARRTLSARAAVPPPLPPPLAPAPAPLPPPPPAPSAPRYNLVTQMPDPTDFTNHFSGYRIFFAKDDRWHIGDIKSCTISTGRTPAFQVEVSFNMKQIASTTTMALLEEPEMFSFRVLHSQYLGSGELKHRASGNWFLKEVLSRHAPPAAPAATPAAPPAAPPATPPATPPAAPAATPAAPPAIPPAASPAHPAVPSGMEEYGLSHILSEARPGQGVTSLEDAWRTFLLQRAVIMFNGVLIFHDYTTDPSRVKKTGKRIDTINYKKNGIMKLRRYNSGGQNGEEVQEESVGDEEGGADEEDVEDEGDSEDSDDSDGEDEGDEESGDGAESGGEEDWAEAGRGDIGGGYVSIAPGARTGGIMQAIVDSVTARQLLPPSGLCLYSNAVLDTEYGQLAWPSLSWDVVNSCRLMRSPELTIGNASDIPVNNCIKILSLAAAIGRPPTCTAGCTLLTPAEVQLVLKRCKGAARVDDPEHARTPKPPITLKGALPASLAHLVWDYDLKTRREVVDSWTLVRAEIACKAADVGVREDQYTATSINNINCAARYLFHTAKYFNTTAEAGEQLSNYFTVLHKQQVSYQLFWRNQLAAEHSANITGDIKLRKGRLVDTATWEYVNDRMIGVMLEGTWGPFQGAIGKWLKDNGKSWADLDALGDILVNGSKSDNFGTNRGKKPDASHLTGVDWVQELAAYLRETVKVNLYDCCNLELLTHLLAYMEKPVRQQDVWHNRASLVFAKIINGETRLFLTIDSPTNKKSMGKGKGKAGNLNGPLPTSIPLPKELTRMFLVSLFVCRTMRLQVQQSESTKAADRAKPVPDFVIGLCGNSNRRMGKKTFTNILTKLGMCHFAIPRWGPYSIRNQWVSDMFLQAHNIEVTKGMAKAQEYLANAMHDIHSSLDAAITNYNQTLNIQYASCLRPSKYQRVNDGYGTEATASASESVSSGGGSSGGGISSWGADTYGGGAHAMPLGKDMLILQQRQTAAMEQMAAATAAAQATSAATQATLAAVLAHIQGKQDKTDAASAPSTTAAPSHAASPSIAAPLSSAAPPFTKAAAPTMPPQQFAQAPPPPQYMQAQPPTQYMQLALPHQYMQMMLHQQYMQIAFWQQAFMPQAHAHQLGNAQPMRRTISVSSHALPRSVQNGPPGLYFTGLEHMGNNTKRP</sequence>
<feature type="region of interest" description="Disordered" evidence="1">
    <location>
        <begin position="304"/>
        <end position="352"/>
    </location>
</feature>
<gene>
    <name evidence="2" type="ORF">JKP88DRAFT_262890</name>
</gene>
<evidence type="ECO:0000313" key="3">
    <source>
        <dbReference type="Proteomes" id="UP000664859"/>
    </source>
</evidence>
<feature type="region of interest" description="Disordered" evidence="1">
    <location>
        <begin position="1169"/>
        <end position="1226"/>
    </location>
</feature>
<feature type="compositionally biased region" description="Pro residues" evidence="1">
    <location>
        <begin position="312"/>
        <end position="344"/>
    </location>
</feature>
<feature type="compositionally biased region" description="Pro residues" evidence="1">
    <location>
        <begin position="169"/>
        <end position="192"/>
    </location>
</feature>